<proteinExistence type="inferred from homology"/>
<organism evidence="10 11">
    <name type="scientific">Exilibacterium tricleocarpae</name>
    <dbReference type="NCBI Taxonomy" id="2591008"/>
    <lineage>
        <taxon>Bacteria</taxon>
        <taxon>Pseudomonadati</taxon>
        <taxon>Pseudomonadota</taxon>
        <taxon>Gammaproteobacteria</taxon>
        <taxon>Cellvibrionales</taxon>
        <taxon>Cellvibrionaceae</taxon>
        <taxon>Exilibacterium</taxon>
    </lineage>
</organism>
<keyword evidence="3 7" id="KW-0732">Signal</keyword>
<evidence type="ECO:0000256" key="2">
    <source>
        <dbReference type="ARBA" id="ARBA00009813"/>
    </source>
</evidence>
<keyword evidence="5" id="KW-1015">Disulfide bond</keyword>
<dbReference type="OrthoDB" id="12976at2"/>
<comment type="function">
    <text evidence="7">Required for disulfide bond formation in some periplasmic proteins. Acts by transferring its disulfide bond to other proteins and is reduced in the process.</text>
</comment>
<dbReference type="Gene3D" id="3.10.450.70">
    <property type="entry name" value="Disulphide bond isomerase, DsbC/G, N-terminal"/>
    <property type="match status" value="1"/>
</dbReference>
<evidence type="ECO:0000259" key="8">
    <source>
        <dbReference type="Pfam" id="PF10411"/>
    </source>
</evidence>
<protein>
    <recommendedName>
        <fullName evidence="7">Thiol:disulfide interchange protein</fullName>
    </recommendedName>
</protein>
<keyword evidence="4 7" id="KW-0574">Periplasm</keyword>
<dbReference type="InterPro" id="IPR036249">
    <property type="entry name" value="Thioredoxin-like_sf"/>
</dbReference>
<dbReference type="GO" id="GO:0042597">
    <property type="term" value="C:periplasmic space"/>
    <property type="evidence" value="ECO:0007669"/>
    <property type="project" value="UniProtKB-SubCell"/>
</dbReference>
<dbReference type="SUPFAM" id="SSF54423">
    <property type="entry name" value="DsbC/DsbG N-terminal domain-like"/>
    <property type="match status" value="1"/>
</dbReference>
<evidence type="ECO:0000313" key="10">
    <source>
        <dbReference type="EMBL" id="TQV78684.1"/>
    </source>
</evidence>
<dbReference type="RefSeq" id="WP_142904458.1">
    <property type="nucleotide sequence ID" value="NZ_ML660093.1"/>
</dbReference>
<feature type="domain" description="Thioredoxin-like fold" evidence="9">
    <location>
        <begin position="150"/>
        <end position="274"/>
    </location>
</feature>
<evidence type="ECO:0000256" key="3">
    <source>
        <dbReference type="ARBA" id="ARBA00022729"/>
    </source>
</evidence>
<dbReference type="AlphaFoldDB" id="A0A545TN93"/>
<evidence type="ECO:0000256" key="6">
    <source>
        <dbReference type="ARBA" id="ARBA00023284"/>
    </source>
</evidence>
<accession>A0A545TN93</accession>
<evidence type="ECO:0000256" key="5">
    <source>
        <dbReference type="ARBA" id="ARBA00023157"/>
    </source>
</evidence>
<dbReference type="PANTHER" id="PTHR35272:SF3">
    <property type="entry name" value="THIOL:DISULFIDE INTERCHANGE PROTEIN DSBC"/>
    <property type="match status" value="1"/>
</dbReference>
<evidence type="ECO:0000259" key="9">
    <source>
        <dbReference type="Pfam" id="PF13098"/>
    </source>
</evidence>
<dbReference type="EMBL" id="VHSG01000012">
    <property type="protein sequence ID" value="TQV78684.1"/>
    <property type="molecule type" value="Genomic_DNA"/>
</dbReference>
<dbReference type="CDD" id="cd03020">
    <property type="entry name" value="DsbA_DsbC_DsbG"/>
    <property type="match status" value="1"/>
</dbReference>
<keyword evidence="11" id="KW-1185">Reference proteome</keyword>
<dbReference type="Proteomes" id="UP000319732">
    <property type="component" value="Unassembled WGS sequence"/>
</dbReference>
<dbReference type="InterPro" id="IPR018950">
    <property type="entry name" value="DiS-bond_isomerase_DsbC/G_N"/>
</dbReference>
<dbReference type="SUPFAM" id="SSF52833">
    <property type="entry name" value="Thioredoxin-like"/>
    <property type="match status" value="1"/>
</dbReference>
<feature type="signal peptide" evidence="7">
    <location>
        <begin position="1"/>
        <end position="42"/>
    </location>
</feature>
<comment type="subcellular location">
    <subcellularLocation>
        <location evidence="1 7">Periplasm</location>
    </subcellularLocation>
</comment>
<dbReference type="InterPro" id="IPR033954">
    <property type="entry name" value="DiS-bond_Isoase_DsbC/G"/>
</dbReference>
<comment type="caution">
    <text evidence="10">The sequence shown here is derived from an EMBL/GenBank/DDBJ whole genome shotgun (WGS) entry which is preliminary data.</text>
</comment>
<sequence length="277" mass="30114">MQLVTQQGWLKRLGRRLTKGGAAVACLLAAVQMMNYSPPLQAAPGQASTVFPDADAKVAEQIKATLRKGRQAFEFEEVKETPIKGLYRVQIKHGPLLFTSADGQHFVAGGDMYGVEPGTFVNLKEREFQPERAQLMAAVDTKDQIVFSPKGKTKAYVNVFTDVDCGFCRKLHLEVPALNAKGVEVRYLAYPRAGLQGASYDKIATAWCADDPQTTLTRLKNREAVATKVCQNNPVAQHMELGAKVGVSGTPALVFADGTMIPGYQSAEDLVRLLGVE</sequence>
<evidence type="ECO:0000256" key="1">
    <source>
        <dbReference type="ARBA" id="ARBA00004418"/>
    </source>
</evidence>
<dbReference type="InterPro" id="IPR012336">
    <property type="entry name" value="Thioredoxin-like_fold"/>
</dbReference>
<evidence type="ECO:0000256" key="7">
    <source>
        <dbReference type="RuleBase" id="RU364038"/>
    </source>
</evidence>
<dbReference type="InterPro" id="IPR009094">
    <property type="entry name" value="DiS-bond_isomerase_DsbC/G_N_sf"/>
</dbReference>
<feature type="domain" description="Disulphide bond isomerase DsbC/G N-terminal" evidence="8">
    <location>
        <begin position="56"/>
        <end position="123"/>
    </location>
</feature>
<dbReference type="PANTHER" id="PTHR35272">
    <property type="entry name" value="THIOL:DISULFIDE INTERCHANGE PROTEIN DSBC-RELATED"/>
    <property type="match status" value="1"/>
</dbReference>
<reference evidence="10 11" key="1">
    <citation type="submission" date="2019-06" db="EMBL/GenBank/DDBJ databases">
        <title>Whole genome sequence for Cellvibrionaceae sp. R142.</title>
        <authorList>
            <person name="Wang G."/>
        </authorList>
    </citation>
    <scope>NUCLEOTIDE SEQUENCE [LARGE SCALE GENOMIC DNA]</scope>
    <source>
        <strain evidence="10 11">R142</strain>
    </source>
</reference>
<dbReference type="Gene3D" id="3.40.30.10">
    <property type="entry name" value="Glutaredoxin"/>
    <property type="match status" value="1"/>
</dbReference>
<feature type="chain" id="PRO_5022272291" description="Thiol:disulfide interchange protein" evidence="7">
    <location>
        <begin position="43"/>
        <end position="277"/>
    </location>
</feature>
<gene>
    <name evidence="10" type="ORF">FKG94_11685</name>
</gene>
<dbReference type="InterPro" id="IPR051470">
    <property type="entry name" value="Thiol:disulfide_interchange"/>
</dbReference>
<comment type="similarity">
    <text evidence="2 7">Belongs to the thioredoxin family. DsbC subfamily.</text>
</comment>
<dbReference type="Pfam" id="PF13098">
    <property type="entry name" value="Thioredoxin_2"/>
    <property type="match status" value="1"/>
</dbReference>
<name>A0A545TN93_9GAMM</name>
<keyword evidence="6 7" id="KW-0676">Redox-active center</keyword>
<dbReference type="Pfam" id="PF10411">
    <property type="entry name" value="DsbC_N"/>
    <property type="match status" value="1"/>
</dbReference>
<evidence type="ECO:0000313" key="11">
    <source>
        <dbReference type="Proteomes" id="UP000319732"/>
    </source>
</evidence>
<evidence type="ECO:0000256" key="4">
    <source>
        <dbReference type="ARBA" id="ARBA00022764"/>
    </source>
</evidence>